<keyword evidence="2" id="KW-0732">Signal</keyword>
<name>A0A2V3W564_9BACI</name>
<dbReference type="Proteomes" id="UP000247978">
    <property type="component" value="Unassembled WGS sequence"/>
</dbReference>
<dbReference type="GO" id="GO:0030435">
    <property type="term" value="P:sporulation resulting in formation of a cellular spore"/>
    <property type="evidence" value="ECO:0007669"/>
    <property type="project" value="InterPro"/>
</dbReference>
<feature type="compositionally biased region" description="Basic and acidic residues" evidence="1">
    <location>
        <begin position="169"/>
        <end position="191"/>
    </location>
</feature>
<evidence type="ECO:0000313" key="3">
    <source>
        <dbReference type="EMBL" id="PXW89242.1"/>
    </source>
</evidence>
<accession>A0A2V3W564</accession>
<feature type="region of interest" description="Disordered" evidence="1">
    <location>
        <begin position="157"/>
        <end position="191"/>
    </location>
</feature>
<feature type="chain" id="PRO_5039642544" evidence="2">
    <location>
        <begin position="24"/>
        <end position="191"/>
    </location>
</feature>
<protein>
    <submittedName>
        <fullName evidence="3">YhcN/YlaJ family sporulation lipoprotein</fullName>
    </submittedName>
</protein>
<dbReference type="Pfam" id="PF09580">
    <property type="entry name" value="Spore_YhcN_YlaJ"/>
    <property type="match status" value="1"/>
</dbReference>
<dbReference type="EMBL" id="QJJQ01000002">
    <property type="protein sequence ID" value="PXW89242.1"/>
    <property type="molecule type" value="Genomic_DNA"/>
</dbReference>
<dbReference type="NCBIfam" id="TIGR02898">
    <property type="entry name" value="spore_YhcN_YlaJ"/>
    <property type="match status" value="1"/>
</dbReference>
<keyword evidence="4" id="KW-1185">Reference proteome</keyword>
<dbReference type="OrthoDB" id="2381329at2"/>
<sequence>MKIRLMLILFVISLLLMSCNRNNTMPDNQRNENIAVEQSSYEDEVNLTNQEIASHLATIASEVPNVNDAAAVVAGPYAVVGINIDEATERQRVGTIKFSVNEALQHDPYGKTAVVVADADMTQRLRDMGDKIQQGHPVQGVVDELSEIVSRYMPMFPVDEDRPIDEDENRQKMTDEERRRLDNIEKEQSNQ</sequence>
<dbReference type="AlphaFoldDB" id="A0A2V3W564"/>
<feature type="signal peptide" evidence="2">
    <location>
        <begin position="1"/>
        <end position="23"/>
    </location>
</feature>
<reference evidence="3 4" key="1">
    <citation type="submission" date="2018-05" db="EMBL/GenBank/DDBJ databases">
        <title>Genomic Encyclopedia of Type Strains, Phase IV (KMG-IV): sequencing the most valuable type-strain genomes for metagenomic binning, comparative biology and taxonomic classification.</title>
        <authorList>
            <person name="Goeker M."/>
        </authorList>
    </citation>
    <scope>NUCLEOTIDE SEQUENCE [LARGE SCALE GENOMIC DNA]</scope>
    <source>
        <strain evidence="3 4">DSM 28556</strain>
    </source>
</reference>
<keyword evidence="3" id="KW-0449">Lipoprotein</keyword>
<proteinExistence type="predicted"/>
<evidence type="ECO:0000256" key="1">
    <source>
        <dbReference type="SAM" id="MobiDB-lite"/>
    </source>
</evidence>
<organism evidence="3 4">
    <name type="scientific">Pseudogracilibacillus auburnensis</name>
    <dbReference type="NCBI Taxonomy" id="1494959"/>
    <lineage>
        <taxon>Bacteria</taxon>
        <taxon>Bacillati</taxon>
        <taxon>Bacillota</taxon>
        <taxon>Bacilli</taxon>
        <taxon>Bacillales</taxon>
        <taxon>Bacillaceae</taxon>
        <taxon>Pseudogracilibacillus</taxon>
    </lineage>
</organism>
<evidence type="ECO:0000313" key="4">
    <source>
        <dbReference type="Proteomes" id="UP000247978"/>
    </source>
</evidence>
<evidence type="ECO:0000256" key="2">
    <source>
        <dbReference type="SAM" id="SignalP"/>
    </source>
</evidence>
<dbReference type="RefSeq" id="WP_110393981.1">
    <property type="nucleotide sequence ID" value="NZ_JADIJL010000013.1"/>
</dbReference>
<dbReference type="InterPro" id="IPR019076">
    <property type="entry name" value="Spore_lipoprot_YhcN/YlaJ-like"/>
</dbReference>
<gene>
    <name evidence="3" type="ORF">DFR56_10218</name>
</gene>
<dbReference type="PROSITE" id="PS51257">
    <property type="entry name" value="PROKAR_LIPOPROTEIN"/>
    <property type="match status" value="1"/>
</dbReference>
<comment type="caution">
    <text evidence="3">The sequence shown here is derived from an EMBL/GenBank/DDBJ whole genome shotgun (WGS) entry which is preliminary data.</text>
</comment>
<dbReference type="InterPro" id="IPR014247">
    <property type="entry name" value="Spore_lipoprot_YhcN/YlaJ"/>
</dbReference>